<dbReference type="Gene3D" id="1.10.620.20">
    <property type="entry name" value="Ribonucleotide Reductase, subunit A"/>
    <property type="match status" value="1"/>
</dbReference>
<evidence type="ECO:0008006" key="3">
    <source>
        <dbReference type="Google" id="ProtNLM"/>
    </source>
</evidence>
<dbReference type="CDD" id="cd00657">
    <property type="entry name" value="Ferritin_like"/>
    <property type="match status" value="1"/>
</dbReference>
<dbReference type="GO" id="GO:0016491">
    <property type="term" value="F:oxidoreductase activity"/>
    <property type="evidence" value="ECO:0007669"/>
    <property type="project" value="InterPro"/>
</dbReference>
<dbReference type="InterPro" id="IPR012348">
    <property type="entry name" value="RNR-like"/>
</dbReference>
<dbReference type="InterPro" id="IPR009078">
    <property type="entry name" value="Ferritin-like_SF"/>
</dbReference>
<accession>A0A1H9C4V9</accession>
<protein>
    <recommendedName>
        <fullName evidence="3">Ferritin-like domain-containing protein</fullName>
    </recommendedName>
</protein>
<evidence type="ECO:0000313" key="2">
    <source>
        <dbReference type="Proteomes" id="UP000199028"/>
    </source>
</evidence>
<dbReference type="SUPFAM" id="SSF47240">
    <property type="entry name" value="Ferritin-like"/>
    <property type="match status" value="1"/>
</dbReference>
<name>A0A1H9C4V9_9PSEU</name>
<evidence type="ECO:0000313" key="1">
    <source>
        <dbReference type="EMBL" id="SEP96189.1"/>
    </source>
</evidence>
<dbReference type="RefSeq" id="WP_090063092.1">
    <property type="nucleotide sequence ID" value="NZ_FOFT01000001.1"/>
</dbReference>
<dbReference type="EMBL" id="FOFT01000001">
    <property type="protein sequence ID" value="SEP96189.1"/>
    <property type="molecule type" value="Genomic_DNA"/>
</dbReference>
<reference evidence="2" key="1">
    <citation type="submission" date="2016-10" db="EMBL/GenBank/DDBJ databases">
        <authorList>
            <person name="Varghese N."/>
            <person name="Submissions S."/>
        </authorList>
    </citation>
    <scope>NUCLEOTIDE SEQUENCE [LARGE SCALE GENOMIC DNA]</scope>
    <source>
        <strain evidence="2">CGMCC 4.578</strain>
    </source>
</reference>
<keyword evidence="2" id="KW-1185">Reference proteome</keyword>
<sequence length="228" mass="25559">MFTTWVEDFEAEAERRKRTGDPDWTVGARLHPDVVKSVQRFQVGESGDGANLIAKAGGGTYGAAVRLFVAEEQNHSRLLENLLRAAGRPTISSHWTDAVFVRLRRALGLRLELMVLLIAETVALRYYRALRDGSRDPLTAEVADRILQDEQRHVPFHQARLGRVRWPARAFWWLLFAGAVVTVAHDHAPGLRQLGVGPWQFVLQTLEIVRRHGIGDGDARHPARTAAP</sequence>
<dbReference type="OrthoDB" id="5122030at2"/>
<dbReference type="Proteomes" id="UP000199028">
    <property type="component" value="Unassembled WGS sequence"/>
</dbReference>
<proteinExistence type="predicted"/>
<dbReference type="AlphaFoldDB" id="A0A1H9C4V9"/>
<gene>
    <name evidence="1" type="ORF">SAMN05216195_101685</name>
</gene>
<organism evidence="1 2">
    <name type="scientific">Lentzea flaviverrucosa</name>
    <dbReference type="NCBI Taxonomy" id="200379"/>
    <lineage>
        <taxon>Bacteria</taxon>
        <taxon>Bacillati</taxon>
        <taxon>Actinomycetota</taxon>
        <taxon>Actinomycetes</taxon>
        <taxon>Pseudonocardiales</taxon>
        <taxon>Pseudonocardiaceae</taxon>
        <taxon>Lentzea</taxon>
    </lineage>
</organism>